<dbReference type="SMART" id="SM00508">
    <property type="entry name" value="PostSET"/>
    <property type="match status" value="1"/>
</dbReference>
<dbReference type="SMART" id="SM00317">
    <property type="entry name" value="SET"/>
    <property type="match status" value="1"/>
</dbReference>
<evidence type="ECO:0000256" key="1">
    <source>
        <dbReference type="ARBA" id="ARBA00022603"/>
    </source>
</evidence>
<dbReference type="PANTHER" id="PTHR45838:SF4">
    <property type="entry name" value="HISTONE-LYSINE N-METHYLTRANSFERASE TRITHORAX"/>
    <property type="match status" value="1"/>
</dbReference>
<feature type="compositionally biased region" description="Polar residues" evidence="6">
    <location>
        <begin position="1"/>
        <end position="13"/>
    </location>
</feature>
<protein>
    <submittedName>
        <fullName evidence="9">Histone-lysine n-methyltransferase h3 lysine-4 specific</fullName>
    </submittedName>
</protein>
<proteinExistence type="predicted"/>
<evidence type="ECO:0000256" key="4">
    <source>
        <dbReference type="ARBA" id="ARBA00023015"/>
    </source>
</evidence>
<feature type="region of interest" description="Disordered" evidence="6">
    <location>
        <begin position="246"/>
        <end position="283"/>
    </location>
</feature>
<sequence>MSLNCGTTQQHMSPNMHDLKNLGNADLGSGPLLSLLSGPPANVSCDLQHFFDPKPVPVSNQVSLTHRTANGFSTGNRVPEISSAFQPHNLGCQNLISGEVLFSLMSSKSTMNSSNGSAILQTATLDFQKSQPVASCQNPHESYSFPINNTNNAGPIPDCIWKPQKHADITALQKVPNISGHHHGHNPSSSFPRVLCSGTSGNLLLSDTKLLGVVCACHGLYMSIAKFSEIRLLEGHRRWDWPERISASSGLTDHPKSNMSNNSVSWNNSVSSEQRQHSVLNSKENQSCRNIAHEYAYREKDRSSHECSLSLFKYFIDNSHGNPFVMNSEKASHSTTSKLDPVPGDLKTPFVGFGVGRNPTKVFLSEELLQKSNEVQGSKWTLLDADNIASNPIARKGPTHLKDSSHVGGAYGAITDYWKDSPNGNLKTTCLNPLLPLCLKNNFPWSGVAGNIQEFRTDVSNGQNHMNMGKKLESSVNDLLDAAKSNVEFSNTFKKDLSTSNIVLGKKKPHLYQKSNRIEDRSYDRDILNNFWNISSLSDMRHINHDRVKPIQNSVSSKETTAIDFTSKSSVFVQSATPTLSKKGFCRINQGQKMVELSDRDNDPASVRYTQGYCEVRKNPCLQSPMTTIPSISKDHVQLLDFSRMPNIPKVGEKSTMPGTLCWMGCSDERFSTVTGRSPSTTGASDLPSLEQFFVRPGGKECNLTLSKKEQCVPEKRNSVVQANCLIGKYDSNGDYYCSLVKGDKNEAALSSFHSKLNDNCVFPKERTKSCKSPNNLVAPNVKSVQSHSFQWKDVPKKIMESCSSTRKEHQTGTFNASSQNVVPVKEHEISILSSGCSAPDVTTQSSIEVNKKDYSTAQGSGTDRSWSSVDALDNVMALTVLPREPSFSLIEEIGRQNSFKSVHSLHNIEESDCVKTVKWMNLDAPFSVSGQSSINSESLGVDDTLETFETFRKKKRLRLDDACAPRKGIREMTSLGGHSNSQDKPDFPKCMARPVVFGKYGIISNGSLSKPTKIIPLSKIIKTAASHTEKQKPISVKEMNLSNKVLWSRVKKVETHNSLEPHDMNGEIEIASCSTTNGSDDPSYTWPQCNNHCIKDSKLRDQLKKNYKEGRKRSLHELLIKGIQPSCARTEGYKGRKREGFLHNNHPHDTNGNDGCFVPQEQLNAWLHIHRQQPQRKGCPKLPNSIVECDCRKAYARYKHSKVWKHLVVYKSGIHALGLYTSRFISRGTMVVEYVGEIVGLRVADRRESEYHSGKKLQHKSACYFFRIDTEYIIDATRKGGIARFVNHSCQPNCVAKVVSVRYEKKVVFFAERDIYPGEEITYDYHFNHEGEKIPCYCKSKNCRHFLN</sequence>
<evidence type="ECO:0000256" key="2">
    <source>
        <dbReference type="ARBA" id="ARBA00022679"/>
    </source>
</evidence>
<feature type="domain" description="SET" evidence="7">
    <location>
        <begin position="1206"/>
        <end position="1327"/>
    </location>
</feature>
<evidence type="ECO:0000259" key="8">
    <source>
        <dbReference type="PROSITE" id="PS50868"/>
    </source>
</evidence>
<dbReference type="GO" id="GO:0032259">
    <property type="term" value="P:methylation"/>
    <property type="evidence" value="ECO:0007669"/>
    <property type="project" value="UniProtKB-KW"/>
</dbReference>
<keyword evidence="10" id="KW-1185">Reference proteome</keyword>
<evidence type="ECO:0000256" key="5">
    <source>
        <dbReference type="ARBA" id="ARBA00023163"/>
    </source>
</evidence>
<dbReference type="EMBL" id="BMAC01000628">
    <property type="protein sequence ID" value="GFQ00432.1"/>
    <property type="molecule type" value="Genomic_DNA"/>
</dbReference>
<dbReference type="InterPro" id="IPR003616">
    <property type="entry name" value="Post-SET_dom"/>
</dbReference>
<keyword evidence="5" id="KW-0804">Transcription</keyword>
<dbReference type="OrthoDB" id="308383at2759"/>
<evidence type="ECO:0000256" key="6">
    <source>
        <dbReference type="SAM" id="MobiDB-lite"/>
    </source>
</evidence>
<keyword evidence="1 9" id="KW-0489">Methyltransferase</keyword>
<gene>
    <name evidence="9" type="ORF">PHJA_002187200</name>
</gene>
<evidence type="ECO:0000259" key="7">
    <source>
        <dbReference type="PROSITE" id="PS50280"/>
    </source>
</evidence>
<comment type="caution">
    <text evidence="9">The sequence shown here is derived from an EMBL/GenBank/DDBJ whole genome shotgun (WGS) entry which is preliminary data.</text>
</comment>
<dbReference type="InterPro" id="IPR001214">
    <property type="entry name" value="SET_dom"/>
</dbReference>
<keyword evidence="3" id="KW-0949">S-adenosyl-L-methionine</keyword>
<keyword evidence="4" id="KW-0805">Transcription regulation</keyword>
<dbReference type="CDD" id="cd10518">
    <property type="entry name" value="SET_SETD1-like"/>
    <property type="match status" value="1"/>
</dbReference>
<dbReference type="Gene3D" id="2.170.270.10">
    <property type="entry name" value="SET domain"/>
    <property type="match status" value="1"/>
</dbReference>
<evidence type="ECO:0000313" key="10">
    <source>
        <dbReference type="Proteomes" id="UP000653305"/>
    </source>
</evidence>
<dbReference type="Proteomes" id="UP000653305">
    <property type="component" value="Unassembled WGS sequence"/>
</dbReference>
<keyword evidence="2 9" id="KW-0808">Transferase</keyword>
<feature type="domain" description="Post-SET" evidence="8">
    <location>
        <begin position="1333"/>
        <end position="1349"/>
    </location>
</feature>
<reference evidence="9" key="1">
    <citation type="submission" date="2020-07" db="EMBL/GenBank/DDBJ databases">
        <title>Ethylene signaling mediates host invasion by parasitic plants.</title>
        <authorList>
            <person name="Yoshida S."/>
        </authorList>
    </citation>
    <scope>NUCLEOTIDE SEQUENCE</scope>
    <source>
        <strain evidence="9">Okayama</strain>
    </source>
</reference>
<dbReference type="GO" id="GO:0035097">
    <property type="term" value="C:histone methyltransferase complex"/>
    <property type="evidence" value="ECO:0007669"/>
    <property type="project" value="TreeGrafter"/>
</dbReference>
<dbReference type="SUPFAM" id="SSF82199">
    <property type="entry name" value="SET domain"/>
    <property type="match status" value="1"/>
</dbReference>
<dbReference type="InterPro" id="IPR046341">
    <property type="entry name" value="SET_dom_sf"/>
</dbReference>
<dbReference type="PANTHER" id="PTHR45838">
    <property type="entry name" value="HISTONE-LYSINE-N-METHYLTRANSFERASE 2 KMT2 FAMILY MEMBER"/>
    <property type="match status" value="1"/>
</dbReference>
<name>A0A830D225_9LAMI</name>
<dbReference type="GO" id="GO:0045893">
    <property type="term" value="P:positive regulation of DNA-templated transcription"/>
    <property type="evidence" value="ECO:0007669"/>
    <property type="project" value="TreeGrafter"/>
</dbReference>
<dbReference type="PROSITE" id="PS50868">
    <property type="entry name" value="POST_SET"/>
    <property type="match status" value="1"/>
</dbReference>
<evidence type="ECO:0000256" key="3">
    <source>
        <dbReference type="ARBA" id="ARBA00022691"/>
    </source>
</evidence>
<organism evidence="9 10">
    <name type="scientific">Phtheirospermum japonicum</name>
    <dbReference type="NCBI Taxonomy" id="374723"/>
    <lineage>
        <taxon>Eukaryota</taxon>
        <taxon>Viridiplantae</taxon>
        <taxon>Streptophyta</taxon>
        <taxon>Embryophyta</taxon>
        <taxon>Tracheophyta</taxon>
        <taxon>Spermatophyta</taxon>
        <taxon>Magnoliopsida</taxon>
        <taxon>eudicotyledons</taxon>
        <taxon>Gunneridae</taxon>
        <taxon>Pentapetalae</taxon>
        <taxon>asterids</taxon>
        <taxon>lamiids</taxon>
        <taxon>Lamiales</taxon>
        <taxon>Orobanchaceae</taxon>
        <taxon>Orobanchaceae incertae sedis</taxon>
        <taxon>Phtheirospermum</taxon>
    </lineage>
</organism>
<dbReference type="GO" id="GO:0042800">
    <property type="term" value="F:histone H3K4 methyltransferase activity"/>
    <property type="evidence" value="ECO:0007669"/>
    <property type="project" value="TreeGrafter"/>
</dbReference>
<feature type="region of interest" description="Disordered" evidence="6">
    <location>
        <begin position="1"/>
        <end position="22"/>
    </location>
</feature>
<evidence type="ECO:0000313" key="9">
    <source>
        <dbReference type="EMBL" id="GFQ00432.1"/>
    </source>
</evidence>
<feature type="compositionally biased region" description="Low complexity" evidence="6">
    <location>
        <begin position="257"/>
        <end position="272"/>
    </location>
</feature>
<accession>A0A830D225</accession>
<dbReference type="PROSITE" id="PS50280">
    <property type="entry name" value="SET"/>
    <property type="match status" value="1"/>
</dbReference>
<dbReference type="Pfam" id="PF00856">
    <property type="entry name" value="SET"/>
    <property type="match status" value="1"/>
</dbReference>